<dbReference type="AlphaFoldDB" id="A0A2X4ZJM9"/>
<dbReference type="InterPro" id="IPR048147">
    <property type="entry name" value="CBO0543-like"/>
</dbReference>
<keyword evidence="3" id="KW-1185">Reference proteome</keyword>
<dbReference type="EMBL" id="LS483476">
    <property type="protein sequence ID" value="SQI60664.1"/>
    <property type="molecule type" value="Genomic_DNA"/>
</dbReference>
<proteinExistence type="predicted"/>
<feature type="transmembrane region" description="Helical" evidence="1">
    <location>
        <begin position="9"/>
        <end position="27"/>
    </location>
</feature>
<evidence type="ECO:0000313" key="2">
    <source>
        <dbReference type="EMBL" id="SQI60664.1"/>
    </source>
</evidence>
<organism evidence="2 3">
    <name type="scientific">Lederbergia lenta</name>
    <name type="common">Bacillus lentus</name>
    <dbReference type="NCBI Taxonomy" id="1467"/>
    <lineage>
        <taxon>Bacteria</taxon>
        <taxon>Bacillati</taxon>
        <taxon>Bacillota</taxon>
        <taxon>Bacilli</taxon>
        <taxon>Bacillales</taxon>
        <taxon>Bacillaceae</taxon>
        <taxon>Lederbergia</taxon>
    </lineage>
</organism>
<keyword evidence="1" id="KW-0812">Transmembrane</keyword>
<feature type="transmembrane region" description="Helical" evidence="1">
    <location>
        <begin position="79"/>
        <end position="96"/>
    </location>
</feature>
<dbReference type="NCBIfam" id="NF041644">
    <property type="entry name" value="CBO0543_fam"/>
    <property type="match status" value="1"/>
</dbReference>
<keyword evidence="1" id="KW-1133">Transmembrane helix</keyword>
<feature type="transmembrane region" description="Helical" evidence="1">
    <location>
        <begin position="47"/>
        <end position="67"/>
    </location>
</feature>
<keyword evidence="1" id="KW-0472">Membrane</keyword>
<protein>
    <submittedName>
        <fullName evidence="2">Group-specific protein</fullName>
    </submittedName>
</protein>
<accession>A0A2X4ZJM9</accession>
<sequence length="137" mass="16549">MLLLQKKQSFYNTVYAALFAALLGTYLDLYFVGRNMYEFPIRPFPDVFSINIAFTLLILPCFTMLFLMAMRKMNRRNRSVFIIFLSLMVFTVENKMEQWGFFYHSNEWKHYYSFYGYFLFFVIIWSVYKGNGTNIIK</sequence>
<evidence type="ECO:0000256" key="1">
    <source>
        <dbReference type="SAM" id="Phobius"/>
    </source>
</evidence>
<evidence type="ECO:0000313" key="3">
    <source>
        <dbReference type="Proteomes" id="UP000249134"/>
    </source>
</evidence>
<dbReference type="Proteomes" id="UP000249134">
    <property type="component" value="Chromosome 1"/>
</dbReference>
<feature type="transmembrane region" description="Helical" evidence="1">
    <location>
        <begin position="111"/>
        <end position="128"/>
    </location>
</feature>
<name>A0A2X4ZJM9_LEDLE</name>
<dbReference type="STRING" id="1348624.GCA_001591545_01930"/>
<dbReference type="KEGG" id="blen:NCTC4824_02882"/>
<reference evidence="2 3" key="1">
    <citation type="submission" date="2018-06" db="EMBL/GenBank/DDBJ databases">
        <authorList>
            <consortium name="Pathogen Informatics"/>
            <person name="Doyle S."/>
        </authorList>
    </citation>
    <scope>NUCLEOTIDE SEQUENCE [LARGE SCALE GENOMIC DNA]</scope>
    <source>
        <strain evidence="2 3">NCTC4824</strain>
    </source>
</reference>
<gene>
    <name evidence="2" type="ORF">NCTC4824_02882</name>
</gene>